<feature type="domain" description="Cytochrome c" evidence="23">
    <location>
        <begin position="125"/>
        <end position="208"/>
    </location>
</feature>
<keyword evidence="8 19" id="KW-0679">Respiratory chain</keyword>
<feature type="binding site" description="axial binding residue" evidence="20">
    <location>
        <position position="142"/>
    </location>
    <ligand>
        <name>heme c</name>
        <dbReference type="ChEBI" id="CHEBI:61717"/>
        <label>1</label>
    </ligand>
    <ligandPart>
        <name>Fe</name>
        <dbReference type="ChEBI" id="CHEBI:18248"/>
    </ligandPart>
</feature>
<dbReference type="PANTHER" id="PTHR33751">
    <property type="entry name" value="CBB3-TYPE CYTOCHROME C OXIDASE SUBUNIT FIXP"/>
    <property type="match status" value="1"/>
</dbReference>
<proteinExistence type="inferred from homology"/>
<feature type="transmembrane region" description="Helical" evidence="22">
    <location>
        <begin position="58"/>
        <end position="79"/>
    </location>
</feature>
<dbReference type="GO" id="GO:0005886">
    <property type="term" value="C:plasma membrane"/>
    <property type="evidence" value="ECO:0007669"/>
    <property type="project" value="UniProtKB-SubCell"/>
</dbReference>
<keyword evidence="4 19" id="KW-0813">Transport</keyword>
<gene>
    <name evidence="24" type="primary">ccoP</name>
    <name evidence="24" type="ORF">H8F01_12965</name>
</gene>
<dbReference type="Pfam" id="PF14715">
    <property type="entry name" value="FixP_N"/>
    <property type="match status" value="1"/>
</dbReference>
<dbReference type="InterPro" id="IPR036909">
    <property type="entry name" value="Cyt_c-like_dom_sf"/>
</dbReference>
<evidence type="ECO:0000256" key="13">
    <source>
        <dbReference type="ARBA" id="ARBA00022982"/>
    </source>
</evidence>
<evidence type="ECO:0000313" key="25">
    <source>
        <dbReference type="Proteomes" id="UP000515873"/>
    </source>
</evidence>
<evidence type="ECO:0000256" key="16">
    <source>
        <dbReference type="ARBA" id="ARBA00023004"/>
    </source>
</evidence>
<evidence type="ECO:0000256" key="7">
    <source>
        <dbReference type="ARBA" id="ARBA00022617"/>
    </source>
</evidence>
<feature type="binding site" description="covalent" evidence="21">
    <location>
        <position position="141"/>
    </location>
    <ligand>
        <name>heme c</name>
        <dbReference type="ChEBI" id="CHEBI:61717"/>
        <label>1</label>
    </ligand>
</feature>
<keyword evidence="5 19" id="KW-1003">Cell membrane</keyword>
<feature type="binding site" description="axial binding residue" evidence="20">
    <location>
        <position position="274"/>
    </location>
    <ligand>
        <name>heme c</name>
        <dbReference type="ChEBI" id="CHEBI:61717"/>
        <label>1</label>
    </ligand>
    <ligandPart>
        <name>Fe</name>
        <dbReference type="ChEBI" id="CHEBI:18248"/>
    </ligandPart>
</feature>
<keyword evidence="9 22" id="KW-0812">Transmembrane</keyword>
<comment type="pathway">
    <text evidence="2 19">Energy metabolism; oxidative phosphorylation.</text>
</comment>
<dbReference type="InterPro" id="IPR050597">
    <property type="entry name" value="Cytochrome_c_Oxidase_Subunit"/>
</dbReference>
<dbReference type="GO" id="GO:0016491">
    <property type="term" value="F:oxidoreductase activity"/>
    <property type="evidence" value="ECO:0007669"/>
    <property type="project" value="UniProtKB-KW"/>
</dbReference>
<feature type="domain" description="Cytochrome c" evidence="23">
    <location>
        <begin position="216"/>
        <end position="297"/>
    </location>
</feature>
<reference evidence="24 25" key="1">
    <citation type="submission" date="2020-08" db="EMBL/GenBank/DDBJ databases">
        <title>Dyella sp. G9 isolated from forest soil.</title>
        <authorList>
            <person name="Fu J."/>
            <person name="Qiu L."/>
        </authorList>
    </citation>
    <scope>NUCLEOTIDE SEQUENCE [LARGE SCALE GENOMIC DNA]</scope>
    <source>
        <strain evidence="24 25">G9</strain>
    </source>
</reference>
<evidence type="ECO:0000256" key="3">
    <source>
        <dbReference type="ARBA" id="ARBA00006113"/>
    </source>
</evidence>
<keyword evidence="7 19" id="KW-0349">Heme</keyword>
<comment type="cofactor">
    <cofactor evidence="19 21">
        <name>heme c</name>
        <dbReference type="ChEBI" id="CHEBI:61717"/>
    </cofactor>
    <text evidence="19 21">Binds 2 heme C groups per subunit.</text>
</comment>
<keyword evidence="12 19" id="KW-0375">Hydrogen ion transport</keyword>
<evidence type="ECO:0000256" key="9">
    <source>
        <dbReference type="ARBA" id="ARBA00022692"/>
    </source>
</evidence>
<dbReference type="GO" id="GO:0006119">
    <property type="term" value="P:oxidative phosphorylation"/>
    <property type="evidence" value="ECO:0007669"/>
    <property type="project" value="UniProtKB-UniPathway"/>
</dbReference>
<evidence type="ECO:0000256" key="2">
    <source>
        <dbReference type="ARBA" id="ARBA00004673"/>
    </source>
</evidence>
<dbReference type="AlphaFoldDB" id="A0A7G8PZT3"/>
<feature type="binding site" description="covalent" evidence="21">
    <location>
        <position position="229"/>
    </location>
    <ligand>
        <name>heme c</name>
        <dbReference type="ChEBI" id="CHEBI:61717"/>
        <label>2</label>
    </ligand>
</feature>
<dbReference type="Pfam" id="PF13442">
    <property type="entry name" value="Cytochrome_CBB3"/>
    <property type="match status" value="2"/>
</dbReference>
<keyword evidence="10 19" id="KW-0479">Metal-binding</keyword>
<dbReference type="UniPathway" id="UPA00705"/>
<evidence type="ECO:0000256" key="8">
    <source>
        <dbReference type="ARBA" id="ARBA00022660"/>
    </source>
</evidence>
<evidence type="ECO:0000256" key="17">
    <source>
        <dbReference type="ARBA" id="ARBA00023065"/>
    </source>
</evidence>
<keyword evidence="15 19" id="KW-0560">Oxidoreductase</keyword>
<dbReference type="Gene3D" id="6.10.280.130">
    <property type="match status" value="1"/>
</dbReference>
<keyword evidence="14 22" id="KW-1133">Transmembrane helix</keyword>
<feature type="binding site" description="axial binding residue" evidence="20">
    <location>
        <position position="233"/>
    </location>
    <ligand>
        <name>heme c</name>
        <dbReference type="ChEBI" id="CHEBI:61717"/>
        <label>2</label>
    </ligand>
    <ligandPart>
        <name>Fe</name>
        <dbReference type="ChEBI" id="CHEBI:18248"/>
    </ligandPart>
</feature>
<evidence type="ECO:0000256" key="10">
    <source>
        <dbReference type="ARBA" id="ARBA00022723"/>
    </source>
</evidence>
<evidence type="ECO:0000256" key="1">
    <source>
        <dbReference type="ARBA" id="ARBA00004533"/>
    </source>
</evidence>
<comment type="subcellular location">
    <subcellularLocation>
        <location evidence="1 19">Cell inner membrane</location>
    </subcellularLocation>
</comment>
<keyword evidence="13 19" id="KW-0249">Electron transport</keyword>
<comment type="subunit">
    <text evidence="19">Component of the cbb3-type cytochrome c oxidase.</text>
</comment>
<dbReference type="EMBL" id="CP060412">
    <property type="protein sequence ID" value="QNK00041.1"/>
    <property type="molecule type" value="Genomic_DNA"/>
</dbReference>
<evidence type="ECO:0000313" key="24">
    <source>
        <dbReference type="EMBL" id="QNK00041.1"/>
    </source>
</evidence>
<dbReference type="GO" id="GO:1902600">
    <property type="term" value="P:proton transmembrane transport"/>
    <property type="evidence" value="ECO:0007669"/>
    <property type="project" value="UniProtKB-KW"/>
</dbReference>
<organism evidence="24 25">
    <name type="scientific">Dyella telluris</name>
    <dbReference type="NCBI Taxonomy" id="2763498"/>
    <lineage>
        <taxon>Bacteria</taxon>
        <taxon>Pseudomonadati</taxon>
        <taxon>Pseudomonadota</taxon>
        <taxon>Gammaproteobacteria</taxon>
        <taxon>Lysobacterales</taxon>
        <taxon>Rhodanobacteraceae</taxon>
        <taxon>Dyella</taxon>
    </lineage>
</organism>
<evidence type="ECO:0000256" key="18">
    <source>
        <dbReference type="ARBA" id="ARBA00023136"/>
    </source>
</evidence>
<evidence type="ECO:0000256" key="14">
    <source>
        <dbReference type="ARBA" id="ARBA00022989"/>
    </source>
</evidence>
<dbReference type="PROSITE" id="PS51007">
    <property type="entry name" value="CYTC"/>
    <property type="match status" value="2"/>
</dbReference>
<dbReference type="GO" id="GO:0020037">
    <property type="term" value="F:heme binding"/>
    <property type="evidence" value="ECO:0007669"/>
    <property type="project" value="InterPro"/>
</dbReference>
<keyword evidence="18 19" id="KW-0472">Membrane</keyword>
<comment type="function">
    <text evidence="19">C-type cytochrome. Part of the cbb3-type cytochrome c oxidase complex.</text>
</comment>
<dbReference type="SUPFAM" id="SSF46626">
    <property type="entry name" value="Cytochrome c"/>
    <property type="match status" value="2"/>
</dbReference>
<keyword evidence="11" id="KW-0677">Repeat</keyword>
<dbReference type="InterPro" id="IPR004678">
    <property type="entry name" value="Cyt_c_oxidase_cbb3_su3"/>
</dbReference>
<dbReference type="Proteomes" id="UP000515873">
    <property type="component" value="Chromosome"/>
</dbReference>
<feature type="transmembrane region" description="Helical" evidence="22">
    <location>
        <begin position="6"/>
        <end position="24"/>
    </location>
</feature>
<comment type="similarity">
    <text evidence="3 19">Belongs to the CcoP / FixP family.</text>
</comment>
<keyword evidence="6 19" id="KW-0997">Cell inner membrane</keyword>
<keyword evidence="17 19" id="KW-0406">Ion transport</keyword>
<evidence type="ECO:0000256" key="21">
    <source>
        <dbReference type="PIRSR" id="PIRSR000006-2"/>
    </source>
</evidence>
<dbReference type="NCBIfam" id="TIGR00782">
    <property type="entry name" value="ccoP"/>
    <property type="match status" value="1"/>
</dbReference>
<feature type="binding site" description="covalent" evidence="21">
    <location>
        <position position="138"/>
    </location>
    <ligand>
        <name>heme c</name>
        <dbReference type="ChEBI" id="CHEBI:61717"/>
        <label>1</label>
    </ligand>
</feature>
<sequence>MTSGWTWYVIAIVVLNLVGCVWLLRGNTRRSPSDPRPDETGHVWDGDITEYNKPLPRWWINLFYITIVFAVGYLLWFGVGTFHGYGNWSSKKELALDEAAENARLDDALKLYAGKPIDVLAQDPGAVAMGRTIFINRCAACHGSSGHGATGFPDLTDDIWHWGGTPHRILETIQEGRQAVMPAWGTTLTAQGGPTAVDDTIAYVLSLSRPDQPKDAATERGEKLFATICVACHGPQGKGNQVVGAPDLTDNYWLYGSSKASLRKTLNEGRQGAMPAWKPILGDTRTRLVGAYVWTLSPHKDAPPAGAVVAE</sequence>
<dbReference type="InterPro" id="IPR009056">
    <property type="entry name" value="Cyt_c-like_dom"/>
</dbReference>
<dbReference type="GO" id="GO:0009055">
    <property type="term" value="F:electron transfer activity"/>
    <property type="evidence" value="ECO:0007669"/>
    <property type="project" value="InterPro"/>
</dbReference>
<dbReference type="InterPro" id="IPR038414">
    <property type="entry name" value="CcoP_N_sf"/>
</dbReference>
<evidence type="ECO:0000256" key="11">
    <source>
        <dbReference type="ARBA" id="ARBA00022737"/>
    </source>
</evidence>
<protein>
    <recommendedName>
        <fullName evidence="19">Cbb3-type cytochrome c oxidase subunit</fullName>
    </recommendedName>
</protein>
<dbReference type="Gene3D" id="1.10.760.10">
    <property type="entry name" value="Cytochrome c-like domain"/>
    <property type="match status" value="2"/>
</dbReference>
<keyword evidence="25" id="KW-1185">Reference proteome</keyword>
<dbReference type="RefSeq" id="WP_187055524.1">
    <property type="nucleotide sequence ID" value="NZ_CP060412.1"/>
</dbReference>
<accession>A0A7G8PZT3</accession>
<dbReference type="PIRSF" id="PIRSF000006">
    <property type="entry name" value="Cbb3-Cox_fixP"/>
    <property type="match status" value="1"/>
</dbReference>
<evidence type="ECO:0000256" key="5">
    <source>
        <dbReference type="ARBA" id="ARBA00022475"/>
    </source>
</evidence>
<evidence type="ECO:0000256" key="15">
    <source>
        <dbReference type="ARBA" id="ARBA00023002"/>
    </source>
</evidence>
<evidence type="ECO:0000256" key="20">
    <source>
        <dbReference type="PIRSR" id="PIRSR000006-1"/>
    </source>
</evidence>
<dbReference type="PANTHER" id="PTHR33751:SF1">
    <property type="entry name" value="CBB3-TYPE CYTOCHROME C OXIDASE SUBUNIT FIXP"/>
    <property type="match status" value="1"/>
</dbReference>
<dbReference type="GO" id="GO:0046872">
    <property type="term" value="F:metal ion binding"/>
    <property type="evidence" value="ECO:0007669"/>
    <property type="project" value="UniProtKB-KW"/>
</dbReference>
<evidence type="ECO:0000256" key="22">
    <source>
        <dbReference type="SAM" id="Phobius"/>
    </source>
</evidence>
<evidence type="ECO:0000256" key="19">
    <source>
        <dbReference type="PIRNR" id="PIRNR000006"/>
    </source>
</evidence>
<evidence type="ECO:0000256" key="12">
    <source>
        <dbReference type="ARBA" id="ARBA00022781"/>
    </source>
</evidence>
<name>A0A7G8PZT3_9GAMM</name>
<dbReference type="KEGG" id="dtl:H8F01_12965"/>
<evidence type="ECO:0000259" key="23">
    <source>
        <dbReference type="PROSITE" id="PS51007"/>
    </source>
</evidence>
<feature type="binding site" description="axial binding residue" evidence="20">
    <location>
        <position position="181"/>
    </location>
    <ligand>
        <name>heme c</name>
        <dbReference type="ChEBI" id="CHEBI:61717"/>
        <label>2</label>
    </ligand>
    <ligandPart>
        <name>Fe</name>
        <dbReference type="ChEBI" id="CHEBI:18248"/>
    </ligandPart>
</feature>
<feature type="binding site" description="covalent" evidence="21">
    <location>
        <position position="232"/>
    </location>
    <ligand>
        <name>heme c</name>
        <dbReference type="ChEBI" id="CHEBI:61717"/>
        <label>2</label>
    </ligand>
</feature>
<evidence type="ECO:0000256" key="6">
    <source>
        <dbReference type="ARBA" id="ARBA00022519"/>
    </source>
</evidence>
<evidence type="ECO:0000256" key="4">
    <source>
        <dbReference type="ARBA" id="ARBA00022448"/>
    </source>
</evidence>
<dbReference type="InterPro" id="IPR032858">
    <property type="entry name" value="CcoP_N"/>
</dbReference>
<keyword evidence="16 19" id="KW-0408">Iron</keyword>